<dbReference type="PROSITE" id="PS00211">
    <property type="entry name" value="ABC_TRANSPORTER_1"/>
    <property type="match status" value="1"/>
</dbReference>
<evidence type="ECO:0000259" key="6">
    <source>
        <dbReference type="PROSITE" id="PS50893"/>
    </source>
</evidence>
<evidence type="ECO:0000256" key="4">
    <source>
        <dbReference type="ARBA" id="ARBA00022741"/>
    </source>
</evidence>
<dbReference type="Gene3D" id="3.40.50.300">
    <property type="entry name" value="P-loop containing nucleotide triphosphate hydrolases"/>
    <property type="match status" value="1"/>
</dbReference>
<feature type="domain" description="ABC transporter" evidence="6">
    <location>
        <begin position="5"/>
        <end position="232"/>
    </location>
</feature>
<evidence type="ECO:0000256" key="2">
    <source>
        <dbReference type="ARBA" id="ARBA00022448"/>
    </source>
</evidence>
<reference evidence="7" key="2">
    <citation type="submission" date="2021-04" db="EMBL/GenBank/DDBJ databases">
        <authorList>
            <person name="Gilroy R."/>
        </authorList>
    </citation>
    <scope>NUCLEOTIDE SEQUENCE</scope>
    <source>
        <strain evidence="7">ChiHjej12B11-24981</strain>
    </source>
</reference>
<keyword evidence="5 7" id="KW-0067">ATP-binding</keyword>
<comment type="caution">
    <text evidence="7">The sequence shown here is derived from an EMBL/GenBank/DDBJ whole genome shotgun (WGS) entry which is preliminary data.</text>
</comment>
<dbReference type="InterPro" id="IPR003439">
    <property type="entry name" value="ABC_transporter-like_ATP-bd"/>
</dbReference>
<dbReference type="PANTHER" id="PTHR42711">
    <property type="entry name" value="ABC TRANSPORTER ATP-BINDING PROTEIN"/>
    <property type="match status" value="1"/>
</dbReference>
<organism evidence="7 8">
    <name type="scientific">Candidatus Bacteroides merdipullorum</name>
    <dbReference type="NCBI Taxonomy" id="2838474"/>
    <lineage>
        <taxon>Bacteria</taxon>
        <taxon>Pseudomonadati</taxon>
        <taxon>Bacteroidota</taxon>
        <taxon>Bacteroidia</taxon>
        <taxon>Bacteroidales</taxon>
        <taxon>Bacteroidaceae</taxon>
        <taxon>Bacteroides</taxon>
    </lineage>
</organism>
<dbReference type="GO" id="GO:0016887">
    <property type="term" value="F:ATP hydrolysis activity"/>
    <property type="evidence" value="ECO:0007669"/>
    <property type="project" value="InterPro"/>
</dbReference>
<reference evidence="7" key="1">
    <citation type="journal article" date="2021" name="PeerJ">
        <title>Extensive microbial diversity within the chicken gut microbiome revealed by metagenomics and culture.</title>
        <authorList>
            <person name="Gilroy R."/>
            <person name="Ravi A."/>
            <person name="Getino M."/>
            <person name="Pursley I."/>
            <person name="Horton D.L."/>
            <person name="Alikhan N.F."/>
            <person name="Baker D."/>
            <person name="Gharbi K."/>
            <person name="Hall N."/>
            <person name="Watson M."/>
            <person name="Adriaenssens E.M."/>
            <person name="Foster-Nyarko E."/>
            <person name="Jarju S."/>
            <person name="Secka A."/>
            <person name="Antonio M."/>
            <person name="Oren A."/>
            <person name="Chaudhuri R.R."/>
            <person name="La Ragione R."/>
            <person name="Hildebrand F."/>
            <person name="Pallen M.J."/>
        </authorList>
    </citation>
    <scope>NUCLEOTIDE SEQUENCE</scope>
    <source>
        <strain evidence="7">ChiHjej12B11-24981</strain>
    </source>
</reference>
<comment type="similarity">
    <text evidence="1">Belongs to the ABC transporter superfamily.</text>
</comment>
<dbReference type="PROSITE" id="PS50893">
    <property type="entry name" value="ABC_TRANSPORTER_2"/>
    <property type="match status" value="1"/>
</dbReference>
<dbReference type="InterPro" id="IPR003593">
    <property type="entry name" value="AAA+_ATPase"/>
</dbReference>
<evidence type="ECO:0000256" key="5">
    <source>
        <dbReference type="ARBA" id="ARBA00022840"/>
    </source>
</evidence>
<dbReference type="Proteomes" id="UP000824023">
    <property type="component" value="Unassembled WGS sequence"/>
</dbReference>
<dbReference type="SMART" id="SM00382">
    <property type="entry name" value="AAA"/>
    <property type="match status" value="1"/>
</dbReference>
<dbReference type="SUPFAM" id="SSF52540">
    <property type="entry name" value="P-loop containing nucleoside triphosphate hydrolases"/>
    <property type="match status" value="1"/>
</dbReference>
<dbReference type="Pfam" id="PF00005">
    <property type="entry name" value="ABC_tran"/>
    <property type="match status" value="1"/>
</dbReference>
<keyword evidence="3" id="KW-0536">Nodulation</keyword>
<evidence type="ECO:0000256" key="3">
    <source>
        <dbReference type="ARBA" id="ARBA00022458"/>
    </source>
</evidence>
<dbReference type="AlphaFoldDB" id="A0A9D2A2F9"/>
<accession>A0A9D2A2F9</accession>
<dbReference type="GO" id="GO:0005524">
    <property type="term" value="F:ATP binding"/>
    <property type="evidence" value="ECO:0007669"/>
    <property type="project" value="UniProtKB-KW"/>
</dbReference>
<sequence>MRNIIDIQRLTKRYGKLTALDSVTLSIAEGSLFGLIGPDGAGKSTLYQILTTLLTPDEGSVTVAGLDVVKDFRQLRTEIGYMPEKFSLYPDLTVRENLHFFASLFGVRVEDNFDLIAPIFAQLEKFPNRRAGALSGGMKQKLALACALIHRPKVLLLDEPTTGVDAVSRSEFWNMLTTLKEQGITILVSTSYMDEAERCGQIALMNKGRILDVNTPARLIEGMDKNLYNASAADMYPLLKALRALPDVEDCYTFGATLHVVARDNFNPDAAVAKLRRDGLADARIYPARGNIEDLFIKLAKHDEPDNDLEK</sequence>
<dbReference type="InterPro" id="IPR050763">
    <property type="entry name" value="ABC_transporter_ATP-binding"/>
</dbReference>
<keyword evidence="4" id="KW-0547">Nucleotide-binding</keyword>
<dbReference type="CDD" id="cd03230">
    <property type="entry name" value="ABC_DR_subfamily_A"/>
    <property type="match status" value="1"/>
</dbReference>
<evidence type="ECO:0000313" key="8">
    <source>
        <dbReference type="Proteomes" id="UP000824023"/>
    </source>
</evidence>
<proteinExistence type="inferred from homology"/>
<gene>
    <name evidence="7" type="ORF">H9819_00105</name>
</gene>
<dbReference type="InterPro" id="IPR017871">
    <property type="entry name" value="ABC_transporter-like_CS"/>
</dbReference>
<name>A0A9D2A2F9_9BACE</name>
<evidence type="ECO:0000256" key="1">
    <source>
        <dbReference type="ARBA" id="ARBA00005417"/>
    </source>
</evidence>
<dbReference type="InterPro" id="IPR027417">
    <property type="entry name" value="P-loop_NTPase"/>
</dbReference>
<dbReference type="EMBL" id="DXCK01000001">
    <property type="protein sequence ID" value="HIZ00648.1"/>
    <property type="molecule type" value="Genomic_DNA"/>
</dbReference>
<protein>
    <submittedName>
        <fullName evidence="7">ABC transporter ATP-binding protein</fullName>
    </submittedName>
</protein>
<evidence type="ECO:0000313" key="7">
    <source>
        <dbReference type="EMBL" id="HIZ00648.1"/>
    </source>
</evidence>
<keyword evidence="2" id="KW-0813">Transport</keyword>
<dbReference type="PANTHER" id="PTHR42711:SF5">
    <property type="entry name" value="ABC TRANSPORTER ATP-BINDING PROTEIN NATA"/>
    <property type="match status" value="1"/>
</dbReference>